<feature type="domain" description="Spore protein YkvP/CgeB glycosyl transferase-like" evidence="1">
    <location>
        <begin position="292"/>
        <end position="417"/>
    </location>
</feature>
<evidence type="ECO:0000259" key="1">
    <source>
        <dbReference type="Pfam" id="PF13524"/>
    </source>
</evidence>
<keyword evidence="3" id="KW-1185">Reference proteome</keyword>
<proteinExistence type="predicted"/>
<dbReference type="Gene3D" id="3.40.50.2000">
    <property type="entry name" value="Glycogen Phosphorylase B"/>
    <property type="match status" value="1"/>
</dbReference>
<dbReference type="InterPro" id="IPR055259">
    <property type="entry name" value="YkvP/CgeB_Glyco_trans-like"/>
</dbReference>
<dbReference type="EMBL" id="JAKRCV010000023">
    <property type="protein sequence ID" value="MCG7322019.1"/>
    <property type="molecule type" value="Genomic_DNA"/>
</dbReference>
<accession>A0ABS9Q2B3</accession>
<evidence type="ECO:0000313" key="3">
    <source>
        <dbReference type="Proteomes" id="UP001521931"/>
    </source>
</evidence>
<comment type="caution">
    <text evidence="2">The sequence shown here is derived from an EMBL/GenBank/DDBJ whole genome shotgun (WGS) entry which is preliminary data.</text>
</comment>
<name>A0ABS9Q2B3_9MICO</name>
<dbReference type="Pfam" id="PF13524">
    <property type="entry name" value="Glyco_trans_1_2"/>
    <property type="match status" value="1"/>
</dbReference>
<evidence type="ECO:0000313" key="2">
    <source>
        <dbReference type="EMBL" id="MCG7322019.1"/>
    </source>
</evidence>
<dbReference type="RefSeq" id="WP_239263980.1">
    <property type="nucleotide sequence ID" value="NZ_JAKRCV010000023.1"/>
</dbReference>
<dbReference type="Proteomes" id="UP001521931">
    <property type="component" value="Unassembled WGS sequence"/>
</dbReference>
<dbReference type="SUPFAM" id="SSF53756">
    <property type="entry name" value="UDP-Glycosyltransferase/glycogen phosphorylase"/>
    <property type="match status" value="1"/>
</dbReference>
<organism evidence="2 3">
    <name type="scientific">Arsenicicoccus bolidensis</name>
    <dbReference type="NCBI Taxonomy" id="229480"/>
    <lineage>
        <taxon>Bacteria</taxon>
        <taxon>Bacillati</taxon>
        <taxon>Actinomycetota</taxon>
        <taxon>Actinomycetes</taxon>
        <taxon>Micrococcales</taxon>
        <taxon>Intrasporangiaceae</taxon>
        <taxon>Arsenicicoccus</taxon>
    </lineage>
</organism>
<protein>
    <recommendedName>
        <fullName evidence="1">Spore protein YkvP/CgeB glycosyl transferase-like domain-containing protein</fullName>
    </recommendedName>
</protein>
<gene>
    <name evidence="2" type="ORF">MHL29_08980</name>
</gene>
<reference evidence="2 3" key="1">
    <citation type="submission" date="2022-02" db="EMBL/GenBank/DDBJ databases">
        <title>Uncovering new skin microbiome diversity through culturing and metagenomics.</title>
        <authorList>
            <person name="Conlan S."/>
            <person name="Deming C."/>
            <person name="Nisc Comparative Sequencing Program N."/>
            <person name="Segre J.A."/>
        </authorList>
    </citation>
    <scope>NUCLEOTIDE SEQUENCE [LARGE SCALE GENOMIC DNA]</scope>
    <source>
        <strain evidence="2 3">ACRQZ</strain>
    </source>
</reference>
<sequence>MARLSAPRVLIVTVNPLSETSNNGKTFASFFKGYPQDSLAQLYFHREAPSSDVCSNYYRIGDEEYIRYHLRQTRLLGQPATCEDAPQMILPARAVNAAKGFELARLLRALAWTRLDLAAPGVREWLEEFDPEVIFFCGGDANYLYRPVLRISDAFSAPLVYYITDDYVLHNPGAGSIERLKRSWTRRLFKQTADMSAAVITIGEAMSDTYRSRYSVESGQLMNLVELPRQIPIYADTQDTPAVISYVGGLHLNRWKVLIEVADSLTRLSAAGQVDAQLDIFAAEIPGEAKKALDDHPRIRYRGSVPSHKVPEIFRSSRALLHVESFDSEARQATLLSVSTKIPEYLSSGRCIVAVGPPEVASIRYLADSGSAFVVTDPELDELDHQLVAALLDVNQRTDVISRGVRLAEKNHDGARRRRWFHNFLSSLRPDVRDSRR</sequence>